<dbReference type="OrthoDB" id="160990at2"/>
<evidence type="ECO:0000313" key="2">
    <source>
        <dbReference type="Proteomes" id="UP000001947"/>
    </source>
</evidence>
<dbReference type="NCBIfam" id="NF008912">
    <property type="entry name" value="PRK12275.1-6"/>
    <property type="match status" value="1"/>
</dbReference>
<dbReference type="AlphaFoldDB" id="Q21IS5"/>
<name>Q21IS5_SACD2</name>
<dbReference type="SUPFAM" id="SSF158446">
    <property type="entry name" value="IVS-encoded protein-like"/>
    <property type="match status" value="1"/>
</dbReference>
<dbReference type="Gene3D" id="1.20.1440.60">
    <property type="entry name" value="23S rRNA-intervening sequence"/>
    <property type="match status" value="1"/>
</dbReference>
<dbReference type="PANTHER" id="PTHR38471">
    <property type="entry name" value="FOUR HELIX BUNDLE PROTEIN"/>
    <property type="match status" value="1"/>
</dbReference>
<dbReference type="GeneID" id="98613815"/>
<dbReference type="PANTHER" id="PTHR38471:SF2">
    <property type="entry name" value="FOUR HELIX BUNDLE PROTEIN"/>
    <property type="match status" value="1"/>
</dbReference>
<sequence length="121" mass="13693">MKCESLEVWQRSTALCIEIYRYFDACADYSFKDQITRSALSVPSNIAEGLERISDKEKARFLEIAKASASELATQIYIGIAISRITPEVGEQWRLEVKEIAAMLGGFIKWLNTQQGRKIGK</sequence>
<evidence type="ECO:0000313" key="1">
    <source>
        <dbReference type="EMBL" id="ABD81404.1"/>
    </source>
</evidence>
<protein>
    <submittedName>
        <fullName evidence="1">S23 ribosomal</fullName>
    </submittedName>
</protein>
<dbReference type="EMBL" id="CP000282">
    <property type="protein sequence ID" value="ABD81404.1"/>
    <property type="molecule type" value="Genomic_DNA"/>
</dbReference>
<dbReference type="Pfam" id="PF05635">
    <property type="entry name" value="23S_rRNA_IVP"/>
    <property type="match status" value="1"/>
</dbReference>
<gene>
    <name evidence="1" type="ordered locus">Sde_2144</name>
</gene>
<dbReference type="eggNOG" id="COG0399">
    <property type="taxonomic scope" value="Bacteria"/>
</dbReference>
<dbReference type="InterPro" id="IPR012657">
    <property type="entry name" value="23S_rRNA-intervening_sequence"/>
</dbReference>
<reference evidence="1 2" key="1">
    <citation type="journal article" date="2008" name="PLoS Genet.">
        <title>Complete genome sequence of the complex carbohydrate-degrading marine bacterium, Saccharophagus degradans strain 2-40 T.</title>
        <authorList>
            <person name="Weiner R.M."/>
            <person name="Taylor L.E.II."/>
            <person name="Henrissat B."/>
            <person name="Hauser L."/>
            <person name="Land M."/>
            <person name="Coutinho P.M."/>
            <person name="Rancurel C."/>
            <person name="Saunders E.H."/>
            <person name="Longmire A.G."/>
            <person name="Zhang H."/>
            <person name="Bayer E.A."/>
            <person name="Gilbert H.J."/>
            <person name="Larimer F."/>
            <person name="Zhulin I.B."/>
            <person name="Ekborg N.A."/>
            <person name="Lamed R."/>
            <person name="Richardson P.M."/>
            <person name="Borovok I."/>
            <person name="Hutcheson S."/>
        </authorList>
    </citation>
    <scope>NUCLEOTIDE SEQUENCE [LARGE SCALE GENOMIC DNA]</scope>
    <source>
        <strain evidence="2">2-40 / ATCC 43961 / DSM 17024</strain>
    </source>
</reference>
<dbReference type="NCBIfam" id="TIGR02436">
    <property type="entry name" value="four helix bundle protein"/>
    <property type="match status" value="1"/>
</dbReference>
<dbReference type="Proteomes" id="UP000001947">
    <property type="component" value="Chromosome"/>
</dbReference>
<dbReference type="CDD" id="cd16377">
    <property type="entry name" value="23S_rRNA_IVP_like"/>
    <property type="match status" value="1"/>
</dbReference>
<organism evidence="1 2">
    <name type="scientific">Saccharophagus degradans (strain 2-40 / ATCC 43961 / DSM 17024)</name>
    <dbReference type="NCBI Taxonomy" id="203122"/>
    <lineage>
        <taxon>Bacteria</taxon>
        <taxon>Pseudomonadati</taxon>
        <taxon>Pseudomonadota</taxon>
        <taxon>Gammaproteobacteria</taxon>
        <taxon>Cellvibrionales</taxon>
        <taxon>Cellvibrionaceae</taxon>
        <taxon>Saccharophagus</taxon>
    </lineage>
</organism>
<dbReference type="RefSeq" id="WP_011468622.1">
    <property type="nucleotide sequence ID" value="NC_007912.1"/>
</dbReference>
<accession>Q21IS5</accession>
<keyword evidence="2" id="KW-1185">Reference proteome</keyword>
<proteinExistence type="predicted"/>
<dbReference type="STRING" id="203122.Sde_2144"/>
<dbReference type="InterPro" id="IPR036583">
    <property type="entry name" value="23S_rRNA_IVS_sf"/>
</dbReference>
<dbReference type="KEGG" id="sde:Sde_2144"/>
<dbReference type="HOGENOM" id="CLU_129874_0_0_6"/>